<reference evidence="1 2" key="1">
    <citation type="journal article" date="2013" name="Genome Announc.">
        <title>Draft genome sequence of Serratia sp. strain ATCC 39006, a model bacterium for analysis of the biosynthesis and regulation of prodigiosin, a carbapenem, and gas vesicles.</title>
        <authorList>
            <person name="Fineran P.C."/>
            <person name="Iglesias Cans M.C."/>
            <person name="Ramsay J.P."/>
            <person name="Wilf N.M."/>
            <person name="Cossyleon D."/>
            <person name="McNeil M.B."/>
            <person name="Williamson N.R."/>
            <person name="Monson R.E."/>
            <person name="Becher S.A."/>
            <person name="Stanton J.A."/>
            <person name="Brugger K."/>
            <person name="Brown S.D."/>
            <person name="Salmond G.P."/>
        </authorList>
    </citation>
    <scope>NUCLEOTIDE SEQUENCE [LARGE SCALE GENOMIC DNA]</scope>
    <source>
        <strain evidence="2">ATCC 39006 / SC 11482</strain>
    </source>
</reference>
<dbReference type="EMBL" id="CP025084">
    <property type="protein sequence ID" value="AUH04377.1"/>
    <property type="molecule type" value="Genomic_DNA"/>
</dbReference>
<accession>A0A2I5TIH5</accession>
<keyword evidence="2" id="KW-1185">Reference proteome</keyword>
<protein>
    <submittedName>
        <fullName evidence="1">Uncharacterized protein</fullName>
    </submittedName>
</protein>
<gene>
    <name evidence="1" type="ORF">Ser39006_009740</name>
</gene>
<dbReference type="RefSeq" id="WP_102030472.1">
    <property type="nucleotide sequence ID" value="NZ_CP025084.1"/>
</dbReference>
<organism evidence="1 2">
    <name type="scientific">Serratia sp. (strain ATCC 39006)</name>
    <name type="common">Prodigiosinella confusarubida</name>
    <dbReference type="NCBI Taxonomy" id="104623"/>
    <lineage>
        <taxon>Bacteria</taxon>
        <taxon>Pseudomonadati</taxon>
        <taxon>Pseudomonadota</taxon>
        <taxon>Gammaproteobacteria</taxon>
        <taxon>Enterobacterales</taxon>
        <taxon>Pectobacteriaceae</taxon>
        <taxon>Prodigiosinella</taxon>
    </lineage>
</organism>
<proteinExistence type="predicted"/>
<sequence length="70" mass="8014">MDMYWFSVIDQQKLNKATLGPTINVMVIVQAMVLSRLPVKQRLSIKISQARLQCISGSIHHCIERMLSDQ</sequence>
<dbReference type="Proteomes" id="UP000017700">
    <property type="component" value="Chromosome"/>
</dbReference>
<dbReference type="KEGG" id="sera:Ser39006_009740"/>
<name>A0A2I5TIH5_SERS3</name>
<dbReference type="AlphaFoldDB" id="A0A2I5TIH5"/>
<evidence type="ECO:0000313" key="1">
    <source>
        <dbReference type="EMBL" id="AUH04377.1"/>
    </source>
</evidence>
<evidence type="ECO:0000313" key="2">
    <source>
        <dbReference type="Proteomes" id="UP000017700"/>
    </source>
</evidence>